<proteinExistence type="predicted"/>
<accession>A0A1I1EFM3</accession>
<dbReference type="PANTHER" id="PTHR10434:SF40">
    <property type="entry name" value="1-ACYL-SN-GLYCEROL-3-PHOSPHATE ACYLTRANSFERASE"/>
    <property type="match status" value="1"/>
</dbReference>
<dbReference type="Pfam" id="PF01553">
    <property type="entry name" value="Acyltransferase"/>
    <property type="match status" value="1"/>
</dbReference>
<sequence length="210" mass="24481">MFYRFIRVFVVTLVSIINGRTYYLNKNRLPKEDNYILVAPHRTWWDPVWYAMAAYPKRFIFMAKKELFKNYFLRKLIVSLGAFPVDRKNVGADVIRKPVSELKSGDRSLIMFPSGSRHSQKLKSGSILIAKLSKKPIVPAVYQGPVKFSHLFLRKRVTMNFGEPIYVDPKVKLTDEVIAEYNQKIEDSFNALDDEIDPNWVYVDPKANKK</sequence>
<dbReference type="RefSeq" id="WP_091501487.1">
    <property type="nucleotide sequence ID" value="NZ_FOLI01000001.1"/>
</dbReference>
<evidence type="ECO:0000313" key="5">
    <source>
        <dbReference type="Proteomes" id="UP000199376"/>
    </source>
</evidence>
<dbReference type="CDD" id="cd07989">
    <property type="entry name" value="LPLAT_AGPAT-like"/>
    <property type="match status" value="1"/>
</dbReference>
<protein>
    <submittedName>
        <fullName evidence="4">1-acyl-sn-glycerol-3-phosphate acyltransferase</fullName>
    </submittedName>
</protein>
<dbReference type="GO" id="GO:0006654">
    <property type="term" value="P:phosphatidic acid biosynthetic process"/>
    <property type="evidence" value="ECO:0007669"/>
    <property type="project" value="TreeGrafter"/>
</dbReference>
<dbReference type="Proteomes" id="UP000199376">
    <property type="component" value="Unassembled WGS sequence"/>
</dbReference>
<dbReference type="EMBL" id="FOLI01000001">
    <property type="protein sequence ID" value="SFB84118.1"/>
    <property type="molecule type" value="Genomic_DNA"/>
</dbReference>
<name>A0A1I1EFM3_9LACO</name>
<gene>
    <name evidence="4" type="ORF">SAMN05660453_0390</name>
</gene>
<dbReference type="SMART" id="SM00563">
    <property type="entry name" value="PlsC"/>
    <property type="match status" value="1"/>
</dbReference>
<organism evidence="4 5">
    <name type="scientific">Fructobacillus durionis</name>
    <dbReference type="NCBI Taxonomy" id="283737"/>
    <lineage>
        <taxon>Bacteria</taxon>
        <taxon>Bacillati</taxon>
        <taxon>Bacillota</taxon>
        <taxon>Bacilli</taxon>
        <taxon>Lactobacillales</taxon>
        <taxon>Lactobacillaceae</taxon>
        <taxon>Fructobacillus</taxon>
    </lineage>
</organism>
<keyword evidence="2 4" id="KW-0012">Acyltransferase</keyword>
<dbReference type="AlphaFoldDB" id="A0A1I1EFM3"/>
<evidence type="ECO:0000313" key="4">
    <source>
        <dbReference type="EMBL" id="SFB84118.1"/>
    </source>
</evidence>
<dbReference type="GO" id="GO:0003841">
    <property type="term" value="F:1-acylglycerol-3-phosphate O-acyltransferase activity"/>
    <property type="evidence" value="ECO:0007669"/>
    <property type="project" value="TreeGrafter"/>
</dbReference>
<dbReference type="InterPro" id="IPR002123">
    <property type="entry name" value="Plipid/glycerol_acylTrfase"/>
</dbReference>
<reference evidence="5" key="1">
    <citation type="submission" date="2016-10" db="EMBL/GenBank/DDBJ databases">
        <authorList>
            <person name="Varghese N."/>
            <person name="Submissions S."/>
        </authorList>
    </citation>
    <scope>NUCLEOTIDE SEQUENCE [LARGE SCALE GENOMIC DNA]</scope>
    <source>
        <strain evidence="5">DSM 19113</strain>
    </source>
</reference>
<dbReference type="STRING" id="283737.SAMN05660453_0390"/>
<dbReference type="PANTHER" id="PTHR10434">
    <property type="entry name" value="1-ACYL-SN-GLYCEROL-3-PHOSPHATE ACYLTRANSFERASE"/>
    <property type="match status" value="1"/>
</dbReference>
<evidence type="ECO:0000256" key="2">
    <source>
        <dbReference type="ARBA" id="ARBA00023315"/>
    </source>
</evidence>
<feature type="domain" description="Phospholipid/glycerol acyltransferase" evidence="3">
    <location>
        <begin position="35"/>
        <end position="145"/>
    </location>
</feature>
<evidence type="ECO:0000256" key="1">
    <source>
        <dbReference type="ARBA" id="ARBA00022679"/>
    </source>
</evidence>
<keyword evidence="5" id="KW-1185">Reference proteome</keyword>
<dbReference type="SUPFAM" id="SSF69593">
    <property type="entry name" value="Glycerol-3-phosphate (1)-acyltransferase"/>
    <property type="match status" value="1"/>
</dbReference>
<dbReference type="OrthoDB" id="9803035at2"/>
<keyword evidence="1 4" id="KW-0808">Transferase</keyword>
<evidence type="ECO:0000259" key="3">
    <source>
        <dbReference type="SMART" id="SM00563"/>
    </source>
</evidence>